<keyword evidence="3 5" id="KW-1133">Transmembrane helix</keyword>
<comment type="caution">
    <text evidence="7">The sequence shown here is derived from an EMBL/GenBank/DDBJ whole genome shotgun (WGS) entry which is preliminary data.</text>
</comment>
<dbReference type="InterPro" id="IPR003807">
    <property type="entry name" value="DUF202"/>
</dbReference>
<proteinExistence type="predicted"/>
<dbReference type="KEGG" id="mgl:MGL_0442"/>
<evidence type="ECO:0000256" key="1">
    <source>
        <dbReference type="ARBA" id="ARBA00004127"/>
    </source>
</evidence>
<feature type="domain" description="DUF202" evidence="6">
    <location>
        <begin position="11"/>
        <end position="71"/>
    </location>
</feature>
<keyword evidence="2 5" id="KW-0812">Transmembrane</keyword>
<dbReference type="GO" id="GO:0012505">
    <property type="term" value="C:endomembrane system"/>
    <property type="evidence" value="ECO:0007669"/>
    <property type="project" value="UniProtKB-SubCell"/>
</dbReference>
<feature type="transmembrane region" description="Helical" evidence="5">
    <location>
        <begin position="117"/>
        <end position="137"/>
    </location>
</feature>
<evidence type="ECO:0000313" key="8">
    <source>
        <dbReference type="Proteomes" id="UP000008837"/>
    </source>
</evidence>
<dbReference type="RefSeq" id="XP_001732667.1">
    <property type="nucleotide sequence ID" value="XM_001732615.1"/>
</dbReference>
<keyword evidence="4 5" id="KW-0472">Membrane</keyword>
<dbReference type="GeneID" id="5856973"/>
<dbReference type="OrthoDB" id="2555434at2759"/>
<organism evidence="7 8">
    <name type="scientific">Malassezia globosa (strain ATCC MYA-4612 / CBS 7966)</name>
    <name type="common">Dandruff-associated fungus</name>
    <dbReference type="NCBI Taxonomy" id="425265"/>
    <lineage>
        <taxon>Eukaryota</taxon>
        <taxon>Fungi</taxon>
        <taxon>Dikarya</taxon>
        <taxon>Basidiomycota</taxon>
        <taxon>Ustilaginomycotina</taxon>
        <taxon>Malasseziomycetes</taxon>
        <taxon>Malasseziales</taxon>
        <taxon>Malasseziaceae</taxon>
        <taxon>Malassezia</taxon>
    </lineage>
</organism>
<dbReference type="OMA" id="PEFFWIG"/>
<evidence type="ECO:0000256" key="4">
    <source>
        <dbReference type="ARBA" id="ARBA00023136"/>
    </source>
</evidence>
<dbReference type="PANTHER" id="PTHR38646:SF1">
    <property type="entry name" value="DUF202 DOMAIN-CONTAINING PROTEIN"/>
    <property type="match status" value="1"/>
</dbReference>
<dbReference type="InParanoid" id="A8PTL2"/>
<name>A8PTL2_MALGO</name>
<evidence type="ECO:0000313" key="7">
    <source>
        <dbReference type="EMBL" id="EDP45453.1"/>
    </source>
</evidence>
<evidence type="ECO:0000256" key="5">
    <source>
        <dbReference type="SAM" id="Phobius"/>
    </source>
</evidence>
<dbReference type="Pfam" id="PF02656">
    <property type="entry name" value="DUF202"/>
    <property type="match status" value="1"/>
</dbReference>
<evidence type="ECO:0000256" key="3">
    <source>
        <dbReference type="ARBA" id="ARBA00022989"/>
    </source>
</evidence>
<accession>A8PTL2</accession>
<evidence type="ECO:0000256" key="2">
    <source>
        <dbReference type="ARBA" id="ARBA00022692"/>
    </source>
</evidence>
<dbReference type="EMBL" id="AAYY01000001">
    <property type="protein sequence ID" value="EDP45453.1"/>
    <property type="molecule type" value="Genomic_DNA"/>
</dbReference>
<gene>
    <name evidence="7" type="ORF">MGL_0442</name>
</gene>
<reference evidence="7 8" key="1">
    <citation type="journal article" date="2007" name="Proc. Natl. Acad. Sci. U.S.A.">
        <title>Dandruff-associated Malassezia genomes reveal convergent and divergent virulence traits shared with plant and human fungal pathogens.</title>
        <authorList>
            <person name="Xu J."/>
            <person name="Saunders C.W."/>
            <person name="Hu P."/>
            <person name="Grant R.A."/>
            <person name="Boekhout T."/>
            <person name="Kuramae E.E."/>
            <person name="Kronstad J.W."/>
            <person name="Deangelis Y.M."/>
            <person name="Reeder N.L."/>
            <person name="Johnstone K.R."/>
            <person name="Leland M."/>
            <person name="Fieno A.M."/>
            <person name="Begley W.M."/>
            <person name="Sun Y."/>
            <person name="Lacey M.P."/>
            <person name="Chaudhary T."/>
            <person name="Keough T."/>
            <person name="Chu L."/>
            <person name="Sears R."/>
            <person name="Yuan B."/>
            <person name="Dawson T.L.Jr."/>
        </authorList>
    </citation>
    <scope>NUCLEOTIDE SEQUENCE [LARGE SCALE GENOMIC DNA]</scope>
    <source>
        <strain evidence="8">ATCC MYA-4612 / CBS 7966</strain>
    </source>
</reference>
<dbReference type="PANTHER" id="PTHR38646">
    <property type="entry name" value="YALI0F00814P"/>
    <property type="match status" value="1"/>
</dbReference>
<feature type="transmembrane region" description="Helical" evidence="5">
    <location>
        <begin position="21"/>
        <end position="40"/>
    </location>
</feature>
<evidence type="ECO:0000259" key="6">
    <source>
        <dbReference type="Pfam" id="PF02656"/>
    </source>
</evidence>
<dbReference type="AlphaFoldDB" id="A8PTL2"/>
<keyword evidence="8" id="KW-1185">Reference proteome</keyword>
<sequence>MSREEHERSRYTAAQRTFDGAYMRTALSQLTFSLTVIKIFQPEFFWIGLMNCVLAVGLIITAVLRHRMTMRYKEKVFTMIEERRKASRNMGTSDATASHLNPETYTFLPHFQTAGHIVVFVMLISICVEVIIIYLLARL</sequence>
<feature type="transmembrane region" description="Helical" evidence="5">
    <location>
        <begin position="46"/>
        <end position="64"/>
    </location>
</feature>
<dbReference type="VEuPathDB" id="FungiDB:MGL_0442"/>
<protein>
    <recommendedName>
        <fullName evidence="6">DUF202 domain-containing protein</fullName>
    </recommendedName>
</protein>
<comment type="subcellular location">
    <subcellularLocation>
        <location evidence="1">Endomembrane system</location>
        <topology evidence="1">Multi-pass membrane protein</topology>
    </subcellularLocation>
</comment>
<dbReference type="Proteomes" id="UP000008837">
    <property type="component" value="Unassembled WGS sequence"/>
</dbReference>